<dbReference type="Pfam" id="PF15998">
    <property type="entry name" value="DUF4773"/>
    <property type="match status" value="1"/>
</dbReference>
<dbReference type="PANTHER" id="PTHR36299">
    <property type="entry name" value="AGAP008005-PA"/>
    <property type="match status" value="1"/>
</dbReference>
<gene>
    <name evidence="4" type="primary">LOC113518039</name>
</gene>
<dbReference type="KEGG" id="gmw:113518039"/>
<feature type="chain" id="PRO_5046685610" evidence="1">
    <location>
        <begin position="22"/>
        <end position="251"/>
    </location>
</feature>
<dbReference type="Proteomes" id="UP001652740">
    <property type="component" value="Unplaced"/>
</dbReference>
<accession>A0A6J3CBG3</accession>
<feature type="domain" description="DUF4773" evidence="2">
    <location>
        <begin position="88"/>
        <end position="203"/>
    </location>
</feature>
<reference evidence="4" key="1">
    <citation type="submission" date="2025-08" db="UniProtKB">
        <authorList>
            <consortium name="RefSeq"/>
        </authorList>
    </citation>
    <scope>IDENTIFICATION</scope>
    <source>
        <tissue evidence="4">Whole larvae</tissue>
    </source>
</reference>
<feature type="signal peptide" evidence="1">
    <location>
        <begin position="1"/>
        <end position="21"/>
    </location>
</feature>
<dbReference type="GeneID" id="113518039"/>
<evidence type="ECO:0000259" key="2">
    <source>
        <dbReference type="Pfam" id="PF15998"/>
    </source>
</evidence>
<sequence length="251" mass="28515">MKKYINNSLFLFVILFLLVRAEQEIVNKEDGLNKILDKLHNTEVPDSALLILDRLNLKKISTISHYARHNKISKQEEQNSTSTSENRQCTCSQGVCKCCTGYFMDLINQKACLKVIYTPGDFAFDVVMSLNDRVLYENSMSGKNPKPMCISPPRLSNLKVCAKMYDVYFPGRNFHFCLAMTGQWRSVELFNMAFDCLRMGANGIAMMKPGEGGDLVYVSPDGGYNAVVDNETDDIEEYDENVVRSFLDLFE</sequence>
<dbReference type="InParanoid" id="A0A6J3CBG3"/>
<evidence type="ECO:0000313" key="4">
    <source>
        <dbReference type="RefSeq" id="XP_031769155.2"/>
    </source>
</evidence>
<keyword evidence="1" id="KW-0732">Signal</keyword>
<evidence type="ECO:0000313" key="3">
    <source>
        <dbReference type="Proteomes" id="UP001652740"/>
    </source>
</evidence>
<organism evidence="3 4">
    <name type="scientific">Galleria mellonella</name>
    <name type="common">Greater wax moth</name>
    <dbReference type="NCBI Taxonomy" id="7137"/>
    <lineage>
        <taxon>Eukaryota</taxon>
        <taxon>Metazoa</taxon>
        <taxon>Ecdysozoa</taxon>
        <taxon>Arthropoda</taxon>
        <taxon>Hexapoda</taxon>
        <taxon>Insecta</taxon>
        <taxon>Pterygota</taxon>
        <taxon>Neoptera</taxon>
        <taxon>Endopterygota</taxon>
        <taxon>Lepidoptera</taxon>
        <taxon>Glossata</taxon>
        <taxon>Ditrysia</taxon>
        <taxon>Pyraloidea</taxon>
        <taxon>Pyralidae</taxon>
        <taxon>Galleriinae</taxon>
        <taxon>Galleria</taxon>
    </lineage>
</organism>
<dbReference type="PANTHER" id="PTHR36299:SF4">
    <property type="entry name" value="GH07892P-RELATED"/>
    <property type="match status" value="1"/>
</dbReference>
<dbReference type="AlphaFoldDB" id="A0A6J3CBG3"/>
<keyword evidence="3" id="KW-1185">Reference proteome</keyword>
<proteinExistence type="predicted"/>
<dbReference type="RefSeq" id="XP_031769155.2">
    <property type="nucleotide sequence ID" value="XM_031913295.2"/>
</dbReference>
<dbReference type="InterPro" id="IPR031941">
    <property type="entry name" value="DUF4773"/>
</dbReference>
<protein>
    <submittedName>
        <fullName evidence="4">Uncharacterized protein LOC113518039</fullName>
    </submittedName>
</protein>
<evidence type="ECO:0000256" key="1">
    <source>
        <dbReference type="SAM" id="SignalP"/>
    </source>
</evidence>
<name>A0A6J3CBG3_GALME</name>